<dbReference type="Proteomes" id="UP000018817">
    <property type="component" value="Unassembled WGS sequence"/>
</dbReference>
<proteinExistence type="predicted"/>
<reference evidence="1 2" key="2">
    <citation type="submission" date="2013-11" db="EMBL/GenBank/DDBJ databases">
        <title>The Genome Sequence of Phytophthora parasitica INRA-310.</title>
        <authorList>
            <consortium name="The Broad Institute Genomics Platform"/>
            <person name="Russ C."/>
            <person name="Tyler B."/>
            <person name="Panabieres F."/>
            <person name="Shan W."/>
            <person name="Tripathy S."/>
            <person name="Grunwald N."/>
            <person name="Machado M."/>
            <person name="Johnson C.S."/>
            <person name="Arredondo F."/>
            <person name="Hong C."/>
            <person name="Coffey M."/>
            <person name="Young S.K."/>
            <person name="Zeng Q."/>
            <person name="Gargeya S."/>
            <person name="Fitzgerald M."/>
            <person name="Abouelleil A."/>
            <person name="Alvarado L."/>
            <person name="Chapman S.B."/>
            <person name="Gainer-Dewar J."/>
            <person name="Goldberg J."/>
            <person name="Griggs A."/>
            <person name="Gujja S."/>
            <person name="Hansen M."/>
            <person name="Howarth C."/>
            <person name="Imamovic A."/>
            <person name="Ireland A."/>
            <person name="Larimer J."/>
            <person name="McCowan C."/>
            <person name="Murphy C."/>
            <person name="Pearson M."/>
            <person name="Poon T.W."/>
            <person name="Priest M."/>
            <person name="Roberts A."/>
            <person name="Saif S."/>
            <person name="Shea T."/>
            <person name="Sykes S."/>
            <person name="Wortman J."/>
            <person name="Nusbaum C."/>
            <person name="Birren B."/>
        </authorList>
    </citation>
    <scope>NUCLEOTIDE SEQUENCE [LARGE SCALE GENOMIC DNA]</scope>
    <source>
        <strain evidence="1 2">INRA-310</strain>
    </source>
</reference>
<gene>
    <name evidence="1" type="ORF">PPTG_24395</name>
</gene>
<dbReference type="EMBL" id="KI669650">
    <property type="protein sequence ID" value="ETM99634.1"/>
    <property type="molecule type" value="Genomic_DNA"/>
</dbReference>
<evidence type="ECO:0000313" key="2">
    <source>
        <dbReference type="Proteomes" id="UP000018817"/>
    </source>
</evidence>
<evidence type="ECO:0000313" key="1">
    <source>
        <dbReference type="EMBL" id="ETM99634.1"/>
    </source>
</evidence>
<name>W2PHY5_PHYN3</name>
<dbReference type="VEuPathDB" id="FungiDB:PPTG_24395"/>
<organism evidence="1 2">
    <name type="scientific">Phytophthora nicotianae (strain INRA-310)</name>
    <name type="common">Phytophthora parasitica</name>
    <dbReference type="NCBI Taxonomy" id="761204"/>
    <lineage>
        <taxon>Eukaryota</taxon>
        <taxon>Sar</taxon>
        <taxon>Stramenopiles</taxon>
        <taxon>Oomycota</taxon>
        <taxon>Peronosporomycetes</taxon>
        <taxon>Peronosporales</taxon>
        <taxon>Peronosporaceae</taxon>
        <taxon>Phytophthora</taxon>
    </lineage>
</organism>
<dbReference type="GeneID" id="20192994"/>
<protein>
    <submittedName>
        <fullName evidence="1">Uncharacterized protein</fullName>
    </submittedName>
</protein>
<sequence length="48" mass="5394">MATSQTEDIGCTVVVAPCNFQACDWSWSPFFNVELVFVPDAQELTPWL</sequence>
<reference evidence="2" key="1">
    <citation type="submission" date="2011-12" db="EMBL/GenBank/DDBJ databases">
        <authorList>
            <consortium name="The Broad Institute Genome Sequencing Platform"/>
            <person name="Russ C."/>
            <person name="Tyler B."/>
            <person name="Panabieres F."/>
            <person name="Shan W."/>
            <person name="Tripathy S."/>
            <person name="Grunwald N."/>
            <person name="Machado M."/>
            <person name="Young S.K."/>
            <person name="Zeng Q."/>
            <person name="Gargeya S."/>
            <person name="Fitzgerald M."/>
            <person name="Haas B."/>
            <person name="Abouelleil A."/>
            <person name="Alvarado L."/>
            <person name="Arachchi H.M."/>
            <person name="Berlin A."/>
            <person name="Chapman S.B."/>
            <person name="Gearin G."/>
            <person name="Goldberg J."/>
            <person name="Griggs A."/>
            <person name="Gujja S."/>
            <person name="Hansen M."/>
            <person name="Heiman D."/>
            <person name="Howarth C."/>
            <person name="Larimer J."/>
            <person name="Lui A."/>
            <person name="MacDonald P.J.P."/>
            <person name="McCowen C."/>
            <person name="Montmayeur A."/>
            <person name="Murphy C."/>
            <person name="Neiman D."/>
            <person name="Pearson M."/>
            <person name="Priest M."/>
            <person name="Roberts A."/>
            <person name="Saif S."/>
            <person name="Shea T."/>
            <person name="Sisk P."/>
            <person name="Stolte C."/>
            <person name="Sykes S."/>
            <person name="Wortman J."/>
            <person name="Nusbaum C."/>
            <person name="Birren B."/>
        </authorList>
    </citation>
    <scope>NUCLEOTIDE SEQUENCE [LARGE SCALE GENOMIC DNA]</scope>
    <source>
        <strain evidence="2">INRA-310</strain>
    </source>
</reference>
<dbReference type="RefSeq" id="XP_008915138.1">
    <property type="nucleotide sequence ID" value="XM_008916890.1"/>
</dbReference>
<accession>W2PHY5</accession>
<dbReference type="AlphaFoldDB" id="W2PHY5"/>